<dbReference type="GeneID" id="20253283"/>
<feature type="domain" description="Chitin-binding type-2" evidence="1">
    <location>
        <begin position="1"/>
        <end position="47"/>
    </location>
</feature>
<gene>
    <name evidence="2" type="ORF">LOTGIDRAFT_99361</name>
</gene>
<dbReference type="Pfam" id="PF01607">
    <property type="entry name" value="CBM_14"/>
    <property type="match status" value="1"/>
</dbReference>
<dbReference type="KEGG" id="lgi:LOTGIDRAFT_99361"/>
<dbReference type="AlphaFoldDB" id="V4B653"/>
<dbReference type="GO" id="GO:0008061">
    <property type="term" value="F:chitin binding"/>
    <property type="evidence" value="ECO:0007669"/>
    <property type="project" value="InterPro"/>
</dbReference>
<evidence type="ECO:0000313" key="2">
    <source>
        <dbReference type="EMBL" id="ESP03011.1"/>
    </source>
</evidence>
<evidence type="ECO:0000259" key="1">
    <source>
        <dbReference type="PROSITE" id="PS50940"/>
    </source>
</evidence>
<evidence type="ECO:0000313" key="3">
    <source>
        <dbReference type="Proteomes" id="UP000030746"/>
    </source>
</evidence>
<proteinExistence type="predicted"/>
<protein>
    <recommendedName>
        <fullName evidence="1">Chitin-binding type-2 domain-containing protein</fullName>
    </recommendedName>
</protein>
<feature type="non-terminal residue" evidence="2">
    <location>
        <position position="54"/>
    </location>
</feature>
<dbReference type="STRING" id="225164.V4B653"/>
<dbReference type="HOGENOM" id="CLU_3056447_0_0_1"/>
<dbReference type="GO" id="GO:0005576">
    <property type="term" value="C:extracellular region"/>
    <property type="evidence" value="ECO:0007669"/>
    <property type="project" value="InterPro"/>
</dbReference>
<keyword evidence="3" id="KW-1185">Reference proteome</keyword>
<accession>V4B653</accession>
<dbReference type="SMART" id="SM00494">
    <property type="entry name" value="ChtBD2"/>
    <property type="match status" value="1"/>
</dbReference>
<dbReference type="PROSITE" id="PS50940">
    <property type="entry name" value="CHIT_BIND_II"/>
    <property type="match status" value="1"/>
</dbReference>
<sequence>YYPHPSNCAVFYRCFWGSAYEFNCPAGTYWSQRLRTCDHAYNNPCVYNYGASST</sequence>
<organism evidence="2 3">
    <name type="scientific">Lottia gigantea</name>
    <name type="common">Giant owl limpet</name>
    <dbReference type="NCBI Taxonomy" id="225164"/>
    <lineage>
        <taxon>Eukaryota</taxon>
        <taxon>Metazoa</taxon>
        <taxon>Spiralia</taxon>
        <taxon>Lophotrochozoa</taxon>
        <taxon>Mollusca</taxon>
        <taxon>Gastropoda</taxon>
        <taxon>Patellogastropoda</taxon>
        <taxon>Lottioidea</taxon>
        <taxon>Lottiidae</taxon>
        <taxon>Lottia</taxon>
    </lineage>
</organism>
<dbReference type="InterPro" id="IPR036508">
    <property type="entry name" value="Chitin-bd_dom_sf"/>
</dbReference>
<dbReference type="EMBL" id="KB200129">
    <property type="protein sequence ID" value="ESP03011.1"/>
    <property type="molecule type" value="Genomic_DNA"/>
</dbReference>
<feature type="non-terminal residue" evidence="2">
    <location>
        <position position="1"/>
    </location>
</feature>
<dbReference type="CTD" id="20253283"/>
<dbReference type="Proteomes" id="UP000030746">
    <property type="component" value="Unassembled WGS sequence"/>
</dbReference>
<dbReference type="Gene3D" id="2.170.140.10">
    <property type="entry name" value="Chitin binding domain"/>
    <property type="match status" value="1"/>
</dbReference>
<name>V4B653_LOTGI</name>
<dbReference type="InterPro" id="IPR002557">
    <property type="entry name" value="Chitin-bd_dom"/>
</dbReference>
<reference evidence="2 3" key="1">
    <citation type="journal article" date="2013" name="Nature">
        <title>Insights into bilaterian evolution from three spiralian genomes.</title>
        <authorList>
            <person name="Simakov O."/>
            <person name="Marletaz F."/>
            <person name="Cho S.J."/>
            <person name="Edsinger-Gonzales E."/>
            <person name="Havlak P."/>
            <person name="Hellsten U."/>
            <person name="Kuo D.H."/>
            <person name="Larsson T."/>
            <person name="Lv J."/>
            <person name="Arendt D."/>
            <person name="Savage R."/>
            <person name="Osoegawa K."/>
            <person name="de Jong P."/>
            <person name="Grimwood J."/>
            <person name="Chapman J.A."/>
            <person name="Shapiro H."/>
            <person name="Aerts A."/>
            <person name="Otillar R.P."/>
            <person name="Terry A.Y."/>
            <person name="Boore J.L."/>
            <person name="Grigoriev I.V."/>
            <person name="Lindberg D.R."/>
            <person name="Seaver E.C."/>
            <person name="Weisblat D.A."/>
            <person name="Putnam N.H."/>
            <person name="Rokhsar D.S."/>
        </authorList>
    </citation>
    <scope>NUCLEOTIDE SEQUENCE [LARGE SCALE GENOMIC DNA]</scope>
</reference>
<dbReference type="SUPFAM" id="SSF57625">
    <property type="entry name" value="Invertebrate chitin-binding proteins"/>
    <property type="match status" value="1"/>
</dbReference>
<dbReference type="RefSeq" id="XP_009046481.1">
    <property type="nucleotide sequence ID" value="XM_009048233.1"/>
</dbReference>
<dbReference type="OrthoDB" id="6067219at2759"/>